<dbReference type="GO" id="GO:0003841">
    <property type="term" value="F:1-acylglycerol-3-phosphate O-acyltransferase activity"/>
    <property type="evidence" value="ECO:0007669"/>
    <property type="project" value="TreeGrafter"/>
</dbReference>
<evidence type="ECO:0000256" key="1">
    <source>
        <dbReference type="ARBA" id="ARBA00005189"/>
    </source>
</evidence>
<evidence type="ECO:0000313" key="6">
    <source>
        <dbReference type="EMBL" id="KXU36295.1"/>
    </source>
</evidence>
<dbReference type="EMBL" id="LSZO01000184">
    <property type="protein sequence ID" value="KXU36295.1"/>
    <property type="molecule type" value="Genomic_DNA"/>
</dbReference>
<protein>
    <submittedName>
        <fullName evidence="6">Acyltransferase</fullName>
    </submittedName>
</protein>
<feature type="domain" description="Phospholipid/glycerol acyltransferase" evidence="5">
    <location>
        <begin position="97"/>
        <end position="205"/>
    </location>
</feature>
<keyword evidence="4" id="KW-1133">Transmembrane helix</keyword>
<keyword evidence="2 6" id="KW-0808">Transferase</keyword>
<dbReference type="Pfam" id="PF01553">
    <property type="entry name" value="Acyltransferase"/>
    <property type="match status" value="1"/>
</dbReference>
<dbReference type="SUPFAM" id="SSF69593">
    <property type="entry name" value="Glycerol-3-phosphate (1)-acyltransferase"/>
    <property type="match status" value="1"/>
</dbReference>
<evidence type="ECO:0000259" key="5">
    <source>
        <dbReference type="SMART" id="SM00563"/>
    </source>
</evidence>
<gene>
    <name evidence="6" type="ORF">AXE65_05255</name>
</gene>
<dbReference type="SMART" id="SM00563">
    <property type="entry name" value="PlsC"/>
    <property type="match status" value="1"/>
</dbReference>
<keyword evidence="4" id="KW-0472">Membrane</keyword>
<dbReference type="AlphaFoldDB" id="A0A139SNX1"/>
<dbReference type="Proteomes" id="UP000072660">
    <property type="component" value="Unassembled WGS sequence"/>
</dbReference>
<evidence type="ECO:0000256" key="4">
    <source>
        <dbReference type="SAM" id="Phobius"/>
    </source>
</evidence>
<comment type="caution">
    <text evidence="6">The sequence shown here is derived from an EMBL/GenBank/DDBJ whole genome shotgun (WGS) entry which is preliminary data.</text>
</comment>
<keyword evidence="4" id="KW-0812">Transmembrane</keyword>
<reference evidence="6 7" key="1">
    <citation type="submission" date="2016-02" db="EMBL/GenBank/DDBJ databases">
        <authorList>
            <person name="Wen L."/>
            <person name="He K."/>
            <person name="Yang H."/>
        </authorList>
    </citation>
    <scope>NUCLEOTIDE SEQUENCE [LARGE SCALE GENOMIC DNA]</scope>
    <source>
        <strain evidence="6 7">CV58</strain>
    </source>
</reference>
<evidence type="ECO:0000256" key="2">
    <source>
        <dbReference type="ARBA" id="ARBA00022679"/>
    </source>
</evidence>
<keyword evidence="3 6" id="KW-0012">Acyltransferase</keyword>
<evidence type="ECO:0000256" key="3">
    <source>
        <dbReference type="ARBA" id="ARBA00023315"/>
    </source>
</evidence>
<sequence>MNETAIRRENNAPRQDFWLWRLLATAMSFALFGLGGLLLWALVFPLQRLLGGDAQTRQRRARLTVHHSFRLFILFMRKTGVLTLDFQGAQQLGKHGQMIIANHPSLLDVVLLIGYVKDANCIVRHGLSQNIFTRGPIAACGYITNDESADMLEKAAAVLRQGQTLIVFPEGTRTPKDTNPCFHRGACAIALRGAQCITPVLIHMQPRSLAKGEPWYSVPPRRMHYRLTALQTITLDDWRQKHPLPIASRKLNAHLEASFVDALYCPYLETNNDAGR</sequence>
<dbReference type="RefSeq" id="WP_068391821.1">
    <property type="nucleotide sequence ID" value="NZ_LSZO01000184.1"/>
</dbReference>
<dbReference type="OrthoDB" id="9812274at2"/>
<keyword evidence="7" id="KW-1185">Reference proteome</keyword>
<dbReference type="PANTHER" id="PTHR10434:SF66">
    <property type="entry name" value="PHOSPHOLIPID_GLYCEROL ACYLTRANSFERASE DOMAIN-CONTAINING PROTEIN"/>
    <property type="match status" value="1"/>
</dbReference>
<dbReference type="InterPro" id="IPR002123">
    <property type="entry name" value="Plipid/glycerol_acylTrfase"/>
</dbReference>
<dbReference type="CDD" id="cd07989">
    <property type="entry name" value="LPLAT_AGPAT-like"/>
    <property type="match status" value="1"/>
</dbReference>
<feature type="transmembrane region" description="Helical" evidence="4">
    <location>
        <begin position="18"/>
        <end position="43"/>
    </location>
</feature>
<accession>A0A139SNX1</accession>
<proteinExistence type="predicted"/>
<dbReference type="PANTHER" id="PTHR10434">
    <property type="entry name" value="1-ACYL-SN-GLYCEROL-3-PHOSPHATE ACYLTRANSFERASE"/>
    <property type="match status" value="1"/>
</dbReference>
<organism evidence="6 7">
    <name type="scientific">Ventosimonas gracilis</name>
    <dbReference type="NCBI Taxonomy" id="1680762"/>
    <lineage>
        <taxon>Bacteria</taxon>
        <taxon>Pseudomonadati</taxon>
        <taxon>Pseudomonadota</taxon>
        <taxon>Gammaproteobacteria</taxon>
        <taxon>Pseudomonadales</taxon>
        <taxon>Ventosimonadaceae</taxon>
        <taxon>Ventosimonas</taxon>
    </lineage>
</organism>
<name>A0A139SNX1_9GAMM</name>
<comment type="pathway">
    <text evidence="1">Lipid metabolism.</text>
</comment>
<dbReference type="GO" id="GO:0006654">
    <property type="term" value="P:phosphatidic acid biosynthetic process"/>
    <property type="evidence" value="ECO:0007669"/>
    <property type="project" value="TreeGrafter"/>
</dbReference>
<evidence type="ECO:0000313" key="7">
    <source>
        <dbReference type="Proteomes" id="UP000072660"/>
    </source>
</evidence>